<sequence>MDASLLPPVVRALEVALTGVDPKAASPAEAVQRLVHLLLVAGLPAPPAQPEAGAMLEQLMVLFYFAPVVTVEDGGLAVAFLPNRVLGVYESREAAFAALQQPLDALEQSQPLSFPFVFETSSAKKSPAVGALTPAEWSLIAPNIAYHFKPLPSGEAPTDAAFYKARIQRKLPRTGIPEGCLFADIRSDGKLGLVRVKK</sequence>
<protein>
    <submittedName>
        <fullName evidence="1">Uncharacterized protein</fullName>
    </submittedName>
</protein>
<accession>A0A6U2FQC3</accession>
<proteinExistence type="predicted"/>
<gene>
    <name evidence="1" type="ORF">HAND00432_LOCUS6049</name>
</gene>
<organism evidence="1">
    <name type="scientific">Hemiselmis andersenii</name>
    <name type="common">Cryptophyte alga</name>
    <dbReference type="NCBI Taxonomy" id="464988"/>
    <lineage>
        <taxon>Eukaryota</taxon>
        <taxon>Cryptophyceae</taxon>
        <taxon>Cryptomonadales</taxon>
        <taxon>Hemiselmidaceae</taxon>
        <taxon>Hemiselmis</taxon>
    </lineage>
</organism>
<evidence type="ECO:0000313" key="1">
    <source>
        <dbReference type="EMBL" id="CAD8951514.1"/>
    </source>
</evidence>
<name>A0A6U2FQC3_HEMAN</name>
<dbReference type="AlphaFoldDB" id="A0A6U2FQC3"/>
<reference evidence="1" key="1">
    <citation type="submission" date="2021-01" db="EMBL/GenBank/DDBJ databases">
        <authorList>
            <person name="Corre E."/>
            <person name="Pelletier E."/>
            <person name="Niang G."/>
            <person name="Scheremetjew M."/>
            <person name="Finn R."/>
            <person name="Kale V."/>
            <person name="Holt S."/>
            <person name="Cochrane G."/>
            <person name="Meng A."/>
            <person name="Brown T."/>
            <person name="Cohen L."/>
        </authorList>
    </citation>
    <scope>NUCLEOTIDE SEQUENCE</scope>
    <source>
        <strain evidence="1">CCMP644</strain>
    </source>
</reference>
<dbReference type="EMBL" id="HBFX01010199">
    <property type="protein sequence ID" value="CAD8951514.1"/>
    <property type="molecule type" value="Transcribed_RNA"/>
</dbReference>